<keyword evidence="1" id="KW-0472">Membrane</keyword>
<evidence type="ECO:0000256" key="1">
    <source>
        <dbReference type="SAM" id="Phobius"/>
    </source>
</evidence>
<feature type="transmembrane region" description="Helical" evidence="1">
    <location>
        <begin position="157"/>
        <end position="181"/>
    </location>
</feature>
<gene>
    <name evidence="2" type="ORF">GCM10010468_45460</name>
</gene>
<dbReference type="Pfam" id="PF04087">
    <property type="entry name" value="DUF389"/>
    <property type="match status" value="1"/>
</dbReference>
<accession>A0ABP6QCV5</accession>
<keyword evidence="1" id="KW-1133">Transmembrane helix</keyword>
<comment type="caution">
    <text evidence="2">The sequence shown here is derived from an EMBL/GenBank/DDBJ whole genome shotgun (WGS) entry which is preliminary data.</text>
</comment>
<feature type="transmembrane region" description="Helical" evidence="1">
    <location>
        <begin position="132"/>
        <end position="150"/>
    </location>
</feature>
<dbReference type="PANTHER" id="PTHR20992:SF9">
    <property type="entry name" value="AT15442P-RELATED"/>
    <property type="match status" value="1"/>
</dbReference>
<keyword evidence="1" id="KW-0812">Transmembrane</keyword>
<feature type="transmembrane region" description="Helical" evidence="1">
    <location>
        <begin position="90"/>
        <end position="112"/>
    </location>
</feature>
<feature type="transmembrane region" description="Helical" evidence="1">
    <location>
        <begin position="38"/>
        <end position="56"/>
    </location>
</feature>
<feature type="transmembrane region" description="Helical" evidence="1">
    <location>
        <begin position="226"/>
        <end position="251"/>
    </location>
</feature>
<sequence>MFTEIRDRLVPQAQRRTLEELTGDLDLRAGDRASRYSAFWTMLVLSAVIAAAGVVGDSTATVIGAMIIAPLSTPIMGMALGLVKRARTGAGWFVLGGGATVVAIGLLVSLALPHSYQLLANGQISGRTSPGLSDLLAALATGLAGSIALARRDVAAIMPGVAIAISLVPPLVVVGVCLGAGAPALAFGALVLFLSNMLSMVFIGTFVFAALGYVPVPDSGRTRRRAILALGGLATIVVAVLVLSTVANYLFASWRSQVKTAASEWLGDASGASVINVTTAATTFRIAVRTPGDPPPTADLLTRLGKILPDGFPIVVEITKGQSVSVGRIGSPP</sequence>
<organism evidence="2 3">
    <name type="scientific">Actinocorallia longicatena</name>
    <dbReference type="NCBI Taxonomy" id="111803"/>
    <lineage>
        <taxon>Bacteria</taxon>
        <taxon>Bacillati</taxon>
        <taxon>Actinomycetota</taxon>
        <taxon>Actinomycetes</taxon>
        <taxon>Streptosporangiales</taxon>
        <taxon>Thermomonosporaceae</taxon>
        <taxon>Actinocorallia</taxon>
    </lineage>
</organism>
<dbReference type="PANTHER" id="PTHR20992">
    <property type="entry name" value="AT15442P-RELATED"/>
    <property type="match status" value="1"/>
</dbReference>
<keyword evidence="3" id="KW-1185">Reference proteome</keyword>
<protein>
    <submittedName>
        <fullName evidence="2">DUF389 domain-containing protein</fullName>
    </submittedName>
</protein>
<feature type="transmembrane region" description="Helical" evidence="1">
    <location>
        <begin position="62"/>
        <end position="83"/>
    </location>
</feature>
<evidence type="ECO:0000313" key="3">
    <source>
        <dbReference type="Proteomes" id="UP001501237"/>
    </source>
</evidence>
<evidence type="ECO:0000313" key="2">
    <source>
        <dbReference type="EMBL" id="GAA3220716.1"/>
    </source>
</evidence>
<dbReference type="InterPro" id="IPR005240">
    <property type="entry name" value="DUF389"/>
</dbReference>
<dbReference type="EMBL" id="BAAAUV010000011">
    <property type="protein sequence ID" value="GAA3220716.1"/>
    <property type="molecule type" value="Genomic_DNA"/>
</dbReference>
<feature type="transmembrane region" description="Helical" evidence="1">
    <location>
        <begin position="187"/>
        <end position="214"/>
    </location>
</feature>
<proteinExistence type="predicted"/>
<dbReference type="RefSeq" id="WP_344831629.1">
    <property type="nucleotide sequence ID" value="NZ_BAAAUV010000011.1"/>
</dbReference>
<name>A0ABP6QCV5_9ACTN</name>
<dbReference type="Proteomes" id="UP001501237">
    <property type="component" value="Unassembled WGS sequence"/>
</dbReference>
<reference evidence="3" key="1">
    <citation type="journal article" date="2019" name="Int. J. Syst. Evol. Microbiol.">
        <title>The Global Catalogue of Microorganisms (GCM) 10K type strain sequencing project: providing services to taxonomists for standard genome sequencing and annotation.</title>
        <authorList>
            <consortium name="The Broad Institute Genomics Platform"/>
            <consortium name="The Broad Institute Genome Sequencing Center for Infectious Disease"/>
            <person name="Wu L."/>
            <person name="Ma J."/>
        </authorList>
    </citation>
    <scope>NUCLEOTIDE SEQUENCE [LARGE SCALE GENOMIC DNA]</scope>
    <source>
        <strain evidence="3">JCM 9377</strain>
    </source>
</reference>